<protein>
    <recommendedName>
        <fullName evidence="1">DUF5689 domain-containing protein</fullName>
    </recommendedName>
</protein>
<dbReference type="OrthoDB" id="1492759at2"/>
<dbReference type="AlphaFoldDB" id="A0A5B8YKW3"/>
<feature type="domain" description="DUF5689" evidence="1">
    <location>
        <begin position="40"/>
        <end position="268"/>
    </location>
</feature>
<dbReference type="RefSeq" id="WP_146835289.1">
    <property type="nucleotide sequence ID" value="NZ_CP042476.1"/>
</dbReference>
<dbReference type="Proteomes" id="UP000321954">
    <property type="component" value="Chromosome"/>
</dbReference>
<proteinExistence type="predicted"/>
<evidence type="ECO:0000259" key="1">
    <source>
        <dbReference type="Pfam" id="PF18942"/>
    </source>
</evidence>
<name>A0A5B8YKW3_9FLAO</name>
<dbReference type="KEGG" id="anp:FK178_11735"/>
<keyword evidence="3" id="KW-1185">Reference proteome</keyword>
<dbReference type="PROSITE" id="PS51257">
    <property type="entry name" value="PROKAR_LIPOPROTEIN"/>
    <property type="match status" value="1"/>
</dbReference>
<dbReference type="Pfam" id="PF18942">
    <property type="entry name" value="DUF5689"/>
    <property type="match status" value="1"/>
</dbReference>
<evidence type="ECO:0000313" key="3">
    <source>
        <dbReference type="Proteomes" id="UP000321954"/>
    </source>
</evidence>
<dbReference type="Gene3D" id="2.60.120.200">
    <property type="match status" value="1"/>
</dbReference>
<accession>A0A5B8YKW3</accession>
<dbReference type="InterPro" id="IPR043744">
    <property type="entry name" value="DUF5689"/>
</dbReference>
<gene>
    <name evidence="2" type="ORF">FK178_11735</name>
</gene>
<reference evidence="2 3" key="1">
    <citation type="submission" date="2019-08" db="EMBL/GenBank/DDBJ databases">
        <title>Antarcticibacterium arcticum sp. nov., a bacterium isolated from marine sediment of the Canadian Beaufort Sea.</title>
        <authorList>
            <person name="Lee Y.M."/>
            <person name="Baek K."/>
            <person name="Lee D.-H."/>
            <person name="Shin S.C."/>
            <person name="Jin Y.K."/>
            <person name="Park Y."/>
        </authorList>
    </citation>
    <scope>NUCLEOTIDE SEQUENCE [LARGE SCALE GENOMIC DNA]</scope>
    <source>
        <strain evidence="2 3">PAMC 28998</strain>
    </source>
</reference>
<evidence type="ECO:0000313" key="2">
    <source>
        <dbReference type="EMBL" id="QED38344.1"/>
    </source>
</evidence>
<dbReference type="EMBL" id="CP042476">
    <property type="protein sequence ID" value="QED38344.1"/>
    <property type="molecule type" value="Genomic_DNA"/>
</dbReference>
<dbReference type="NCBIfam" id="NF038128">
    <property type="entry name" value="choice_anch_J"/>
    <property type="match status" value="1"/>
</dbReference>
<sequence>MKKGRYFFSWILIIILFSCVKTDDFALPEAGNKEIIVEGNLTTIAAVKGHFNFQNNEIYTFRNTNAYFEGFVISSDEGGNFYKKLVLQDKSSNPTAGIQVLIDDPTLSDTFNFGRKVFIKLDGLSLGFNNGVLQLGMQNRGNIVALPQALVDEHIIRSNETATIVPLKIEIEEFQEKYKNLFVRLEEVQFNRNLVRDDHRYTFSAESFDRFDGERQLESCRSGATTNLSTSTFSSFRSLLLPQSSGSIEGVLTRNFYDDYYILVINTPEALNFENGERCDPQYLKCGNNITPGVETIFSESFETITTVRMLETRGFTNLNVSGGSKRFEPGTLGGNRHVRITAYNTQEIPLEAWLITPPIDLNKSSSEVLSFDIRASFDNATILRVFITNSYTGNPLTTSWTLLDANIPVGPSNQNGVGFTRSHIDISCIDGVVHVAFQYLGAAYEKSTTYDIDNVRVTGI</sequence>
<organism evidence="2 3">
    <name type="scientific">Antarcticibacterium arcticum</name>
    <dbReference type="NCBI Taxonomy" id="2585771"/>
    <lineage>
        <taxon>Bacteria</taxon>
        <taxon>Pseudomonadati</taxon>
        <taxon>Bacteroidota</taxon>
        <taxon>Flavobacteriia</taxon>
        <taxon>Flavobacteriales</taxon>
        <taxon>Flavobacteriaceae</taxon>
        <taxon>Antarcticibacterium</taxon>
    </lineage>
</organism>